<evidence type="ECO:0000313" key="2">
    <source>
        <dbReference type="Proteomes" id="UP001211907"/>
    </source>
</evidence>
<accession>A0AAD5SZ24</accession>
<keyword evidence="2" id="KW-1185">Reference proteome</keyword>
<dbReference type="Pfam" id="PF01063">
    <property type="entry name" value="Aminotran_4"/>
    <property type="match status" value="1"/>
</dbReference>
<proteinExistence type="predicted"/>
<dbReference type="EMBL" id="JADGJH010001035">
    <property type="protein sequence ID" value="KAJ3119657.1"/>
    <property type="molecule type" value="Genomic_DNA"/>
</dbReference>
<dbReference type="InterPro" id="IPR001544">
    <property type="entry name" value="Aminotrans_IV"/>
</dbReference>
<gene>
    <name evidence="1" type="ORF">HK100_000205</name>
</gene>
<organism evidence="1 2">
    <name type="scientific">Physocladia obscura</name>
    <dbReference type="NCBI Taxonomy" id="109957"/>
    <lineage>
        <taxon>Eukaryota</taxon>
        <taxon>Fungi</taxon>
        <taxon>Fungi incertae sedis</taxon>
        <taxon>Chytridiomycota</taxon>
        <taxon>Chytridiomycota incertae sedis</taxon>
        <taxon>Chytridiomycetes</taxon>
        <taxon>Chytridiales</taxon>
        <taxon>Chytriomycetaceae</taxon>
        <taxon>Physocladia</taxon>
    </lineage>
</organism>
<dbReference type="PANTHER" id="PTHR47703:SF2">
    <property type="entry name" value="D-AMINOACID AMINOTRANSFERASE-LIKE PLP-DEPENDENT ENZYMES SUPERFAMILY PROTEIN"/>
    <property type="match status" value="1"/>
</dbReference>
<reference evidence="1" key="1">
    <citation type="submission" date="2020-05" db="EMBL/GenBank/DDBJ databases">
        <title>Phylogenomic resolution of chytrid fungi.</title>
        <authorList>
            <person name="Stajich J.E."/>
            <person name="Amses K."/>
            <person name="Simmons R."/>
            <person name="Seto K."/>
            <person name="Myers J."/>
            <person name="Bonds A."/>
            <person name="Quandt C.A."/>
            <person name="Barry K."/>
            <person name="Liu P."/>
            <person name="Grigoriev I."/>
            <person name="Longcore J.E."/>
            <person name="James T.Y."/>
        </authorList>
    </citation>
    <scope>NUCLEOTIDE SEQUENCE</scope>
    <source>
        <strain evidence="1">JEL0513</strain>
    </source>
</reference>
<protein>
    <recommendedName>
        <fullName evidence="3">Aminotransferase class IV</fullName>
    </recommendedName>
</protein>
<dbReference type="InterPro" id="IPR043132">
    <property type="entry name" value="BCAT-like_C"/>
</dbReference>
<dbReference type="AlphaFoldDB" id="A0AAD5SZ24"/>
<dbReference type="Proteomes" id="UP001211907">
    <property type="component" value="Unassembled WGS sequence"/>
</dbReference>
<dbReference type="GO" id="GO:0003824">
    <property type="term" value="F:catalytic activity"/>
    <property type="evidence" value="ECO:0007669"/>
    <property type="project" value="InterPro"/>
</dbReference>
<evidence type="ECO:0000313" key="1">
    <source>
        <dbReference type="EMBL" id="KAJ3119657.1"/>
    </source>
</evidence>
<comment type="caution">
    <text evidence="1">The sequence shown here is derived from an EMBL/GenBank/DDBJ whole genome shotgun (WGS) entry which is preliminary data.</text>
</comment>
<dbReference type="SUPFAM" id="SSF56752">
    <property type="entry name" value="D-aminoacid aminotransferase-like PLP-dependent enzymes"/>
    <property type="match status" value="1"/>
</dbReference>
<dbReference type="InterPro" id="IPR036038">
    <property type="entry name" value="Aminotransferase-like"/>
</dbReference>
<dbReference type="PANTHER" id="PTHR47703">
    <property type="entry name" value="D-AMINOACID AMINOTRANSFERASE-LIKE PLP-DEPENDENT ENZYMES SUPERFAMILY PROTEIN"/>
    <property type="match status" value="1"/>
</dbReference>
<dbReference type="Gene3D" id="3.20.10.10">
    <property type="entry name" value="D-amino Acid Aminotransferase, subunit A, domain 2"/>
    <property type="match status" value="1"/>
</dbReference>
<name>A0AAD5SZ24_9FUNG</name>
<evidence type="ECO:0008006" key="3">
    <source>
        <dbReference type="Google" id="ProtNLM"/>
    </source>
</evidence>
<sequence length="281" mass="32099">MTKQDEHSKKVLPAVEFRCTLRLGDSETENPHFFETARSVKDFLLLSPRGAYTATRTLNQHAVMNWSAHINRLLESWYLLFGPNCFGNLDNEEFANEWIKHRINMTLKYGIGEYFSRATKLSSKNSTEEAKITLLMLEPKSIDTVELYIHFDIIQIANISSPCTVVIHGPPRTLPVVKDSKWLSDRKPLEESKLIPGIHELILSDPNGNIYEGLTSNFFCVIREINSIRIETAPLDHVLNGTMLKAVERVCKKLGFGFKFRFPQIRDAILWDGAFITSKIS</sequence>